<proteinExistence type="predicted"/>
<dbReference type="HOGENOM" id="CLU_041692_1_0_1"/>
<feature type="non-terminal residue" evidence="2">
    <location>
        <position position="1"/>
    </location>
</feature>
<evidence type="ECO:0008006" key="4">
    <source>
        <dbReference type="Google" id="ProtNLM"/>
    </source>
</evidence>
<dbReference type="OrthoDB" id="2355984at2759"/>
<evidence type="ECO:0000256" key="1">
    <source>
        <dbReference type="SAM" id="MobiDB-lite"/>
    </source>
</evidence>
<accession>A0A0C2WCF2</accession>
<sequence>AIISECEKIVEQYHKGDIDRTEAVLKLALTIPDSTTVGSPGSDAFAQYHARLEEEDERNQSAARKGKNAQIPRAQTPPTRSFVRAASPSDDFNIKRVKLDEQFLPWVSADSDAEQRLGENLNRTRLQLAEFQKDPRTVLNSVLNATHRISFPESEWLAIIKGHSVNFDKVHSHRLSLASSYKATRRIAQGLDFVIEDPEPPNKVRSQGDWENVWYLFFQACTFIFPHRADELRAYHEWIHHRFEACNQSIHQRVINLDNKIRTFAASRRDVALDQPSKFSHFEGSYLHEWGTGHAAASRSQEKTFSGGSTSGAGKVQAACNRFNEERCKNTSTTCRYLHVCSKCKRTGHTMAKC</sequence>
<organism evidence="2 3">
    <name type="scientific">Amanita muscaria (strain Koide BX008)</name>
    <dbReference type="NCBI Taxonomy" id="946122"/>
    <lineage>
        <taxon>Eukaryota</taxon>
        <taxon>Fungi</taxon>
        <taxon>Dikarya</taxon>
        <taxon>Basidiomycota</taxon>
        <taxon>Agaricomycotina</taxon>
        <taxon>Agaricomycetes</taxon>
        <taxon>Agaricomycetidae</taxon>
        <taxon>Agaricales</taxon>
        <taxon>Pluteineae</taxon>
        <taxon>Amanitaceae</taxon>
        <taxon>Amanita</taxon>
    </lineage>
</organism>
<feature type="non-terminal residue" evidence="2">
    <location>
        <position position="354"/>
    </location>
</feature>
<gene>
    <name evidence="2" type="ORF">M378DRAFT_63633</name>
</gene>
<evidence type="ECO:0000313" key="2">
    <source>
        <dbReference type="EMBL" id="KIL54271.1"/>
    </source>
</evidence>
<dbReference type="STRING" id="946122.A0A0C2WCF2"/>
<feature type="region of interest" description="Disordered" evidence="1">
    <location>
        <begin position="53"/>
        <end position="82"/>
    </location>
</feature>
<evidence type="ECO:0000313" key="3">
    <source>
        <dbReference type="Proteomes" id="UP000054549"/>
    </source>
</evidence>
<name>A0A0C2WCF2_AMAMK</name>
<dbReference type="EMBL" id="KN818845">
    <property type="protein sequence ID" value="KIL54271.1"/>
    <property type="molecule type" value="Genomic_DNA"/>
</dbReference>
<reference evidence="2 3" key="1">
    <citation type="submission" date="2014-04" db="EMBL/GenBank/DDBJ databases">
        <title>Evolutionary Origins and Diversification of the Mycorrhizal Mutualists.</title>
        <authorList>
            <consortium name="DOE Joint Genome Institute"/>
            <consortium name="Mycorrhizal Genomics Consortium"/>
            <person name="Kohler A."/>
            <person name="Kuo A."/>
            <person name="Nagy L.G."/>
            <person name="Floudas D."/>
            <person name="Copeland A."/>
            <person name="Barry K.W."/>
            <person name="Cichocki N."/>
            <person name="Veneault-Fourrey C."/>
            <person name="LaButti K."/>
            <person name="Lindquist E.A."/>
            <person name="Lipzen A."/>
            <person name="Lundell T."/>
            <person name="Morin E."/>
            <person name="Murat C."/>
            <person name="Riley R."/>
            <person name="Ohm R."/>
            <person name="Sun H."/>
            <person name="Tunlid A."/>
            <person name="Henrissat B."/>
            <person name="Grigoriev I.V."/>
            <person name="Hibbett D.S."/>
            <person name="Martin F."/>
        </authorList>
    </citation>
    <scope>NUCLEOTIDE SEQUENCE [LARGE SCALE GENOMIC DNA]</scope>
    <source>
        <strain evidence="2 3">Koide BX008</strain>
    </source>
</reference>
<protein>
    <recommendedName>
        <fullName evidence="4">C3H1-type domain-containing protein</fullName>
    </recommendedName>
</protein>
<keyword evidence="3" id="KW-1185">Reference proteome</keyword>
<dbReference type="AlphaFoldDB" id="A0A0C2WCF2"/>
<dbReference type="Proteomes" id="UP000054549">
    <property type="component" value="Unassembled WGS sequence"/>
</dbReference>
<dbReference type="InParanoid" id="A0A0C2WCF2"/>